<comment type="similarity">
    <text evidence="1 6 7">Belongs to the acetokinase family.</text>
</comment>
<dbReference type="GO" id="GO:0005737">
    <property type="term" value="C:cytoplasm"/>
    <property type="evidence" value="ECO:0007669"/>
    <property type="project" value="UniProtKB-SubCell"/>
</dbReference>
<dbReference type="InterPro" id="IPR023865">
    <property type="entry name" value="Aliphatic_acid_kinase_CS"/>
</dbReference>
<dbReference type="PROSITE" id="PS01076">
    <property type="entry name" value="ACETATE_KINASE_2"/>
    <property type="match status" value="1"/>
</dbReference>
<evidence type="ECO:0000256" key="7">
    <source>
        <dbReference type="RuleBase" id="RU003835"/>
    </source>
</evidence>
<keyword evidence="6" id="KW-0963">Cytoplasm</keyword>
<keyword evidence="3 6" id="KW-0547">Nucleotide-binding</keyword>
<evidence type="ECO:0000313" key="11">
    <source>
        <dbReference type="EMBL" id="MZJ84889.1"/>
    </source>
</evidence>
<dbReference type="SUPFAM" id="SSF53067">
    <property type="entry name" value="Actin-like ATPase domain"/>
    <property type="match status" value="2"/>
</dbReference>
<dbReference type="CDD" id="cd24010">
    <property type="entry name" value="ASKHA_NBD_AcK_PK"/>
    <property type="match status" value="1"/>
</dbReference>
<reference evidence="8 13" key="2">
    <citation type="submission" date="2017-10" db="EMBL/GenBank/DDBJ databases">
        <title>Complete genome sequence of Collinsella aerofaciens isolated from the gut of a healthy adult Indian.</title>
        <authorList>
            <person name="Bag S."/>
            <person name="Ghosh T.S."/>
            <person name="Das B."/>
        </authorList>
    </citation>
    <scope>NUCLEOTIDE SEQUENCE [LARGE SCALE GENOMIC DNA]</scope>
    <source>
        <strain evidence="13">indica</strain>
        <strain evidence="8">Indica</strain>
    </source>
</reference>
<dbReference type="EMBL" id="WWTB01000001">
    <property type="protein sequence ID" value="MZJ84889.1"/>
    <property type="molecule type" value="Genomic_DNA"/>
</dbReference>
<sequence>MNVLVVNAGSSTLKYQVIDTKSHKVSAKGSCERVCFTGGTFTHAANGSKKVTENIEFPDHKVAIEVVLKDLEANGVKIEGIGHRIVQGGWYFGDSSLVDEDVLAKIREVAPLAPLHNNPEANVIEYCLEQYPDLPNVTVYDTAFHFNMPEVAKTYALPKDVCDKLHIRKYGAHGTSYRYISKKVAEMTNGEARKVVVCHIGSGASLCAIEDGKCMDTTMGLTPLDGVMMGTRCGSIDPATVCYLQREGGYTFDEVDEMMNKKSGLLAVTGGKTNDCRNVEELAAAGDPEAQLAFDMFVYKIAAKAAEMATSMCGMDTLVFTAGIGEHAPAVRAGVADRLAFMGVKMDHARNALRGDGAWCLSAKDSKVKIFVIPTDEEFMIASDVERIVNGK</sequence>
<reference evidence="9 12" key="1">
    <citation type="submission" date="2015-09" db="EMBL/GenBank/DDBJ databases">
        <authorList>
            <consortium name="Pathogen Informatics"/>
        </authorList>
    </citation>
    <scope>NUCLEOTIDE SEQUENCE [LARGE SCALE GENOMIC DNA]</scope>
    <source>
        <strain evidence="9 12">2789STDY5608823</strain>
    </source>
</reference>
<dbReference type="InterPro" id="IPR004372">
    <property type="entry name" value="Ac/propionate_kinase"/>
</dbReference>
<dbReference type="EC" id="2.7.2.1" evidence="6"/>
<dbReference type="RefSeq" id="WP_006234305.1">
    <property type="nucleotide sequence ID" value="NZ_CABJBP010000008.1"/>
</dbReference>
<dbReference type="GO" id="GO:0005524">
    <property type="term" value="F:ATP binding"/>
    <property type="evidence" value="ECO:0007669"/>
    <property type="project" value="UniProtKB-KW"/>
</dbReference>
<dbReference type="InterPro" id="IPR043129">
    <property type="entry name" value="ATPase_NBD"/>
</dbReference>
<keyword evidence="4 6" id="KW-0418">Kinase</keyword>
<keyword evidence="6" id="KW-0479">Metal-binding</keyword>
<dbReference type="GO" id="GO:0006085">
    <property type="term" value="P:acetyl-CoA biosynthetic process"/>
    <property type="evidence" value="ECO:0007669"/>
    <property type="project" value="UniProtKB-UniRule"/>
</dbReference>
<feature type="site" description="Transition state stabilizer" evidence="6">
    <location>
        <position position="173"/>
    </location>
</feature>
<feature type="binding site" evidence="6">
    <location>
        <begin position="323"/>
        <end position="327"/>
    </location>
    <ligand>
        <name>ATP</name>
        <dbReference type="ChEBI" id="CHEBI:30616"/>
    </ligand>
</feature>
<evidence type="ECO:0000313" key="9">
    <source>
        <dbReference type="EMBL" id="CUO46358.1"/>
    </source>
</evidence>
<dbReference type="PRINTS" id="PR00471">
    <property type="entry name" value="ACETATEKNASE"/>
</dbReference>
<dbReference type="PROSITE" id="PS01075">
    <property type="entry name" value="ACETATE_KINASE_1"/>
    <property type="match status" value="1"/>
</dbReference>
<feature type="active site" description="Proton donor/acceptor" evidence="6">
    <location>
        <position position="141"/>
    </location>
</feature>
<evidence type="ECO:0000313" key="13">
    <source>
        <dbReference type="Proteomes" id="UP000225608"/>
    </source>
</evidence>
<feature type="binding site" evidence="6">
    <location>
        <position position="14"/>
    </location>
    <ligand>
        <name>ATP</name>
        <dbReference type="ChEBI" id="CHEBI:30616"/>
    </ligand>
</feature>
<comment type="cofactor">
    <cofactor evidence="6">
        <name>Mg(2+)</name>
        <dbReference type="ChEBI" id="CHEBI:18420"/>
    </cofactor>
    <cofactor evidence="6">
        <name>Mn(2+)</name>
        <dbReference type="ChEBI" id="CHEBI:29035"/>
    </cofactor>
    <text evidence="6">Mg(2+). Can also accept Mn(2+).</text>
</comment>
<dbReference type="KEGG" id="caer:CSV91_01410"/>
<feature type="binding site" evidence="6">
    <location>
        <position position="84"/>
    </location>
    <ligand>
        <name>substrate</name>
    </ligand>
</feature>
<dbReference type="HAMAP" id="MF_00020">
    <property type="entry name" value="Acetate_kinase"/>
    <property type="match status" value="1"/>
</dbReference>
<dbReference type="EMBL" id="CP024160">
    <property type="protein sequence ID" value="ATP53309.1"/>
    <property type="molecule type" value="Genomic_DNA"/>
</dbReference>
<evidence type="ECO:0000256" key="2">
    <source>
        <dbReference type="ARBA" id="ARBA00022679"/>
    </source>
</evidence>
<keyword evidence="5 6" id="KW-0067">ATP-binding</keyword>
<evidence type="ECO:0000313" key="14">
    <source>
        <dbReference type="Proteomes" id="UP000481598"/>
    </source>
</evidence>
<evidence type="ECO:0000256" key="5">
    <source>
        <dbReference type="ARBA" id="ARBA00022840"/>
    </source>
</evidence>
<dbReference type="GO" id="GO:0006083">
    <property type="term" value="P:acetate metabolic process"/>
    <property type="evidence" value="ECO:0007669"/>
    <property type="project" value="TreeGrafter"/>
</dbReference>
<name>A0A174FBN2_9ACTN</name>
<comment type="subunit">
    <text evidence="6">Homodimer.</text>
</comment>
<comment type="function">
    <text evidence="6">Catalyzes the formation of acetyl phosphate from acetate and ATP. Can also catalyze the reverse reaction.</text>
</comment>
<keyword evidence="2 6" id="KW-0808">Transferase</keyword>
<proteinExistence type="inferred from homology"/>
<dbReference type="EMBL" id="CYYP01000015">
    <property type="protein sequence ID" value="CUO46358.1"/>
    <property type="molecule type" value="Genomic_DNA"/>
</dbReference>
<dbReference type="GO" id="GO:0008776">
    <property type="term" value="F:acetate kinase activity"/>
    <property type="evidence" value="ECO:0007669"/>
    <property type="project" value="UniProtKB-UniRule"/>
</dbReference>
<feature type="site" description="Transition state stabilizer" evidence="6">
    <location>
        <position position="232"/>
    </location>
</feature>
<dbReference type="GO" id="GO:0000287">
    <property type="term" value="F:magnesium ion binding"/>
    <property type="evidence" value="ECO:0007669"/>
    <property type="project" value="UniProtKB-UniRule"/>
</dbReference>
<dbReference type="NCBIfam" id="TIGR00016">
    <property type="entry name" value="ackA"/>
    <property type="match status" value="1"/>
</dbReference>
<evidence type="ECO:0000313" key="12">
    <source>
        <dbReference type="Proteomes" id="UP000095468"/>
    </source>
</evidence>
<dbReference type="Proteomes" id="UP001212741">
    <property type="component" value="Unassembled WGS sequence"/>
</dbReference>
<gene>
    <name evidence="9" type="primary">ackA_1</name>
    <name evidence="6" type="synonym">ackA</name>
    <name evidence="8" type="ORF">CSV91_01410</name>
    <name evidence="9" type="ORF">ERS852381_01636</name>
    <name evidence="11" type="ORF">GT635_00160</name>
    <name evidence="10" type="ORF">PMW86_00775</name>
</gene>
<dbReference type="Proteomes" id="UP000481598">
    <property type="component" value="Unassembled WGS sequence"/>
</dbReference>
<feature type="binding site" evidence="6">
    <location>
        <begin position="275"/>
        <end position="277"/>
    </location>
    <ligand>
        <name>ATP</name>
        <dbReference type="ChEBI" id="CHEBI:30616"/>
    </ligand>
</feature>
<accession>A0A174FBN2</accession>
<evidence type="ECO:0000256" key="1">
    <source>
        <dbReference type="ARBA" id="ARBA00008748"/>
    </source>
</evidence>
<dbReference type="PANTHER" id="PTHR21060">
    <property type="entry name" value="ACETATE KINASE"/>
    <property type="match status" value="1"/>
</dbReference>
<dbReference type="PANTHER" id="PTHR21060:SF15">
    <property type="entry name" value="ACETATE KINASE-RELATED"/>
    <property type="match status" value="1"/>
</dbReference>
<dbReference type="Proteomes" id="UP000225608">
    <property type="component" value="Chromosome"/>
</dbReference>
<dbReference type="UniPathway" id="UPA00340">
    <property type="reaction ID" value="UER00458"/>
</dbReference>
<keyword evidence="6" id="KW-0460">Magnesium</keyword>
<evidence type="ECO:0000313" key="10">
    <source>
        <dbReference type="EMBL" id="MDB1838130.1"/>
    </source>
</evidence>
<dbReference type="Pfam" id="PF00871">
    <property type="entry name" value="Acetate_kinase"/>
    <property type="match status" value="1"/>
</dbReference>
<comment type="pathway">
    <text evidence="6">Metabolic intermediate biosynthesis; acetyl-CoA biosynthesis; acetyl-CoA from acetate: step 1/2.</text>
</comment>
<comment type="catalytic activity">
    <reaction evidence="6">
        <text>acetate + ATP = acetyl phosphate + ADP</text>
        <dbReference type="Rhea" id="RHEA:11352"/>
        <dbReference type="ChEBI" id="CHEBI:22191"/>
        <dbReference type="ChEBI" id="CHEBI:30089"/>
        <dbReference type="ChEBI" id="CHEBI:30616"/>
        <dbReference type="ChEBI" id="CHEBI:456216"/>
        <dbReference type="EC" id="2.7.2.1"/>
    </reaction>
</comment>
<feature type="binding site" evidence="6">
    <location>
        <position position="377"/>
    </location>
    <ligand>
        <name>Mg(2+)</name>
        <dbReference type="ChEBI" id="CHEBI:18420"/>
    </ligand>
</feature>
<dbReference type="PIRSF" id="PIRSF000722">
    <property type="entry name" value="Acetate_prop_kin"/>
    <property type="match status" value="1"/>
</dbReference>
<organism evidence="9 12">
    <name type="scientific">Collinsella aerofaciens</name>
    <dbReference type="NCBI Taxonomy" id="74426"/>
    <lineage>
        <taxon>Bacteria</taxon>
        <taxon>Bacillati</taxon>
        <taxon>Actinomycetota</taxon>
        <taxon>Coriobacteriia</taxon>
        <taxon>Coriobacteriales</taxon>
        <taxon>Coriobacteriaceae</taxon>
        <taxon>Collinsella</taxon>
    </lineage>
</organism>
<dbReference type="Proteomes" id="UP000095468">
    <property type="component" value="Unassembled WGS sequence"/>
</dbReference>
<dbReference type="GeneID" id="92848967"/>
<feature type="binding site" evidence="6">
    <location>
        <position position="7"/>
    </location>
    <ligand>
        <name>Mg(2+)</name>
        <dbReference type="ChEBI" id="CHEBI:18420"/>
    </ligand>
</feature>
<reference evidence="10" key="4">
    <citation type="submission" date="2023-01" db="EMBL/GenBank/DDBJ databases">
        <title>Human gut microbiome strain richness.</title>
        <authorList>
            <person name="Chen-Liaw A."/>
        </authorList>
    </citation>
    <scope>NUCLEOTIDE SEQUENCE</scope>
    <source>
        <strain evidence="10">D54st1_D6_D54t1_190329</strain>
    </source>
</reference>
<dbReference type="EMBL" id="JAQLEC010000002">
    <property type="protein sequence ID" value="MDB1838130.1"/>
    <property type="molecule type" value="Genomic_DNA"/>
</dbReference>
<feature type="binding site" evidence="6">
    <location>
        <begin position="199"/>
        <end position="203"/>
    </location>
    <ligand>
        <name>ATP</name>
        <dbReference type="ChEBI" id="CHEBI:30616"/>
    </ligand>
</feature>
<dbReference type="Gene3D" id="3.30.420.40">
    <property type="match status" value="2"/>
</dbReference>
<evidence type="ECO:0000256" key="3">
    <source>
        <dbReference type="ARBA" id="ARBA00022741"/>
    </source>
</evidence>
<protein>
    <recommendedName>
        <fullName evidence="6">Acetate kinase</fullName>
        <ecNumber evidence="6">2.7.2.1</ecNumber>
    </recommendedName>
    <alternativeName>
        <fullName evidence="6">Acetokinase</fullName>
    </alternativeName>
</protein>
<comment type="subcellular location">
    <subcellularLocation>
        <location evidence="6">Cytoplasm</location>
    </subcellularLocation>
</comment>
<reference evidence="11 14" key="3">
    <citation type="journal article" date="2019" name="Nat. Med.">
        <title>A library of human gut bacterial isolates paired with longitudinal multiomics data enables mechanistic microbiome research.</title>
        <authorList>
            <person name="Poyet M."/>
            <person name="Groussin M."/>
            <person name="Gibbons S.M."/>
            <person name="Avila-Pacheco J."/>
            <person name="Jiang X."/>
            <person name="Kearney S.M."/>
            <person name="Perrotta A.R."/>
            <person name="Berdy B."/>
            <person name="Zhao S."/>
            <person name="Lieberman T.D."/>
            <person name="Swanson P.K."/>
            <person name="Smith M."/>
            <person name="Roesemann S."/>
            <person name="Alexander J.E."/>
            <person name="Rich S.A."/>
            <person name="Livny J."/>
            <person name="Vlamakis H."/>
            <person name="Clish C."/>
            <person name="Bullock K."/>
            <person name="Deik A."/>
            <person name="Scott J."/>
            <person name="Pierce K.A."/>
            <person name="Xavier R.J."/>
            <person name="Alm E.J."/>
        </authorList>
    </citation>
    <scope>NUCLEOTIDE SEQUENCE [LARGE SCALE GENOMIC DNA]</scope>
    <source>
        <strain evidence="11 14">BIOML-A10</strain>
    </source>
</reference>
<evidence type="ECO:0000256" key="6">
    <source>
        <dbReference type="HAMAP-Rule" id="MF_00020"/>
    </source>
</evidence>
<evidence type="ECO:0000313" key="8">
    <source>
        <dbReference type="EMBL" id="ATP53309.1"/>
    </source>
</evidence>
<dbReference type="AlphaFoldDB" id="A0A174FBN2"/>
<dbReference type="InterPro" id="IPR000890">
    <property type="entry name" value="Aliphatic_acid_kin_short-chain"/>
</dbReference>
<evidence type="ECO:0000256" key="4">
    <source>
        <dbReference type="ARBA" id="ARBA00022777"/>
    </source>
</evidence>